<dbReference type="Proteomes" id="UP000027746">
    <property type="component" value="Unassembled WGS sequence"/>
</dbReference>
<sequence length="291" mass="32687">MQIVLHTGAHFTEEERLVKCLLRNKEDFAAKGVAVPGPSRYRKLMRDTFAAMQNAAPAEGARDVLLDAILDDEDADRVILSHAHVFGAPRASVRSGLLYPNAAERMQQLSQLFPHDQIEMFTALRNPAAFLPAVFRASPQESVEEFLGGVDPADVRWSDMLAEVRAAAPRVNITVWCNEDTPLIWAEIIRELAGLEHNEKIIGGFDVLGDIMSPEGMQRFRGYLKTHPAMTEMQKRRVIAAFLDKYALEDEIEEELDMPGWTDDLVDELTEVYDDDMLRIQKMPGVTLIAP</sequence>
<accession>A0A073IZ75</accession>
<evidence type="ECO:0000313" key="1">
    <source>
        <dbReference type="EMBL" id="KEJ95668.1"/>
    </source>
</evidence>
<dbReference type="EMBL" id="JAMD01000005">
    <property type="protein sequence ID" value="KEJ95668.1"/>
    <property type="molecule type" value="Genomic_DNA"/>
</dbReference>
<dbReference type="OrthoDB" id="7816979at2"/>
<dbReference type="RefSeq" id="WP_037925780.1">
    <property type="nucleotide sequence ID" value="NZ_CP054599.1"/>
</dbReference>
<reference evidence="1 2" key="1">
    <citation type="submission" date="2014-01" db="EMBL/GenBank/DDBJ databases">
        <title>Sulfitobacter sp. H3 (MCCC 1A00686) Genome Sequencing.</title>
        <authorList>
            <person name="Lai Q."/>
            <person name="Hong Z."/>
        </authorList>
    </citation>
    <scope>NUCLEOTIDE SEQUENCE [LARGE SCALE GENOMIC DNA]</scope>
    <source>
        <strain evidence="1 2">H3</strain>
    </source>
</reference>
<comment type="caution">
    <text evidence="1">The sequence shown here is derived from an EMBL/GenBank/DDBJ whole genome shotgun (WGS) entry which is preliminary data.</text>
</comment>
<evidence type="ECO:0000313" key="2">
    <source>
        <dbReference type="Proteomes" id="UP000027746"/>
    </source>
</evidence>
<name>A0A073IZ75_9RHOB</name>
<protein>
    <submittedName>
        <fullName evidence="1">Uncharacterized protein</fullName>
    </submittedName>
</protein>
<organism evidence="1 2">
    <name type="scientific">Pseudosulfitobacter pseudonitzschiae</name>
    <dbReference type="NCBI Taxonomy" id="1402135"/>
    <lineage>
        <taxon>Bacteria</taxon>
        <taxon>Pseudomonadati</taxon>
        <taxon>Pseudomonadota</taxon>
        <taxon>Alphaproteobacteria</taxon>
        <taxon>Rhodobacterales</taxon>
        <taxon>Roseobacteraceae</taxon>
        <taxon>Pseudosulfitobacter</taxon>
    </lineage>
</organism>
<dbReference type="GeneID" id="68869591"/>
<proteinExistence type="predicted"/>
<gene>
    <name evidence="1" type="ORF">SUH3_19340</name>
</gene>
<dbReference type="AlphaFoldDB" id="A0A073IZ75"/>
<keyword evidence="2" id="KW-1185">Reference proteome</keyword>